<evidence type="ECO:0000256" key="3">
    <source>
        <dbReference type="ARBA" id="ARBA00010617"/>
    </source>
</evidence>
<dbReference type="PRINTS" id="PR00463">
    <property type="entry name" value="EP450I"/>
</dbReference>
<evidence type="ECO:0000256" key="1">
    <source>
        <dbReference type="ARBA" id="ARBA00001971"/>
    </source>
</evidence>
<dbReference type="Proteomes" id="UP000054279">
    <property type="component" value="Unassembled WGS sequence"/>
</dbReference>
<evidence type="ECO:0000256" key="8">
    <source>
        <dbReference type="ARBA" id="ARBA00023033"/>
    </source>
</evidence>
<dbReference type="GO" id="GO:0005506">
    <property type="term" value="F:iron ion binding"/>
    <property type="evidence" value="ECO:0007669"/>
    <property type="project" value="InterPro"/>
</dbReference>
<keyword evidence="10" id="KW-1185">Reference proteome</keyword>
<gene>
    <name evidence="9" type="ORF">M422DRAFT_268929</name>
</gene>
<dbReference type="InterPro" id="IPR050121">
    <property type="entry name" value="Cytochrome_P450_monoxygenase"/>
</dbReference>
<evidence type="ECO:0000256" key="5">
    <source>
        <dbReference type="ARBA" id="ARBA00022723"/>
    </source>
</evidence>
<dbReference type="Pfam" id="PF00067">
    <property type="entry name" value="p450"/>
    <property type="match status" value="1"/>
</dbReference>
<dbReference type="PANTHER" id="PTHR24305">
    <property type="entry name" value="CYTOCHROME P450"/>
    <property type="match status" value="1"/>
</dbReference>
<comment type="cofactor">
    <cofactor evidence="1">
        <name>heme</name>
        <dbReference type="ChEBI" id="CHEBI:30413"/>
    </cofactor>
</comment>
<dbReference type="GO" id="GO:0004497">
    <property type="term" value="F:monooxygenase activity"/>
    <property type="evidence" value="ECO:0007669"/>
    <property type="project" value="UniProtKB-KW"/>
</dbReference>
<evidence type="ECO:0000256" key="2">
    <source>
        <dbReference type="ARBA" id="ARBA00005179"/>
    </source>
</evidence>
<keyword evidence="8" id="KW-0503">Monooxygenase</keyword>
<dbReference type="GO" id="GO:0020037">
    <property type="term" value="F:heme binding"/>
    <property type="evidence" value="ECO:0007669"/>
    <property type="project" value="InterPro"/>
</dbReference>
<comment type="similarity">
    <text evidence="3">Belongs to the cytochrome P450 family.</text>
</comment>
<dbReference type="SUPFAM" id="SSF48264">
    <property type="entry name" value="Cytochrome P450"/>
    <property type="match status" value="1"/>
</dbReference>
<sequence>MNGHIVIQNASSPLLCRTNYAGFVGRSVVGWTSVMTLNQLLARASTSVMASNMAHFWRPKEFGEADLSFTKEYGTAIRTKATFGRDVLFTCDPKALQYILNTSGYNYPKAADRRVITEILTGRGLVWAEGTQHARHRKIMNPAVPKLKTDLINGDEPKVVNILSWLHRTTLDAIGEAAFGYKFHAIDRSQGSKLAKVPKASIERPDLSIVFGSFLGFLPSWLVKLGLCVPVGRFKLMHDYMKIVHGVAQDITNKQTELYLRGKEGSKDVMSILVRANLSENPKTKLSSEEIIPQMTTLFLAGHDTTATTTGWFLYQLAQHPEYQTRIREEIKAARTAAGEHGDTELTIADMESMNF</sequence>
<keyword evidence="4" id="KW-0349">Heme</keyword>
<dbReference type="EMBL" id="KN837279">
    <property type="protein sequence ID" value="KIJ29586.1"/>
    <property type="molecule type" value="Genomic_DNA"/>
</dbReference>
<evidence type="ECO:0000256" key="7">
    <source>
        <dbReference type="ARBA" id="ARBA00023004"/>
    </source>
</evidence>
<dbReference type="InterPro" id="IPR001128">
    <property type="entry name" value="Cyt_P450"/>
</dbReference>
<evidence type="ECO:0000313" key="9">
    <source>
        <dbReference type="EMBL" id="KIJ29586.1"/>
    </source>
</evidence>
<organism evidence="9 10">
    <name type="scientific">Sphaerobolus stellatus (strain SS14)</name>
    <dbReference type="NCBI Taxonomy" id="990650"/>
    <lineage>
        <taxon>Eukaryota</taxon>
        <taxon>Fungi</taxon>
        <taxon>Dikarya</taxon>
        <taxon>Basidiomycota</taxon>
        <taxon>Agaricomycotina</taxon>
        <taxon>Agaricomycetes</taxon>
        <taxon>Phallomycetidae</taxon>
        <taxon>Geastrales</taxon>
        <taxon>Sphaerobolaceae</taxon>
        <taxon>Sphaerobolus</taxon>
    </lineage>
</organism>
<keyword evidence="5" id="KW-0479">Metal-binding</keyword>
<dbReference type="Gene3D" id="1.10.630.10">
    <property type="entry name" value="Cytochrome P450"/>
    <property type="match status" value="1"/>
</dbReference>
<accession>A0A0C9UW80</accession>
<dbReference type="AlphaFoldDB" id="A0A0C9UW80"/>
<dbReference type="PANTHER" id="PTHR24305:SF166">
    <property type="entry name" value="CYTOCHROME P450 12A4, MITOCHONDRIAL-RELATED"/>
    <property type="match status" value="1"/>
</dbReference>
<evidence type="ECO:0008006" key="11">
    <source>
        <dbReference type="Google" id="ProtNLM"/>
    </source>
</evidence>
<dbReference type="InterPro" id="IPR036396">
    <property type="entry name" value="Cyt_P450_sf"/>
</dbReference>
<dbReference type="InterPro" id="IPR002401">
    <property type="entry name" value="Cyt_P450_E_grp-I"/>
</dbReference>
<evidence type="ECO:0000313" key="10">
    <source>
        <dbReference type="Proteomes" id="UP000054279"/>
    </source>
</evidence>
<name>A0A0C9UW80_SPHS4</name>
<protein>
    <recommendedName>
        <fullName evidence="11">Cytochrome P450</fullName>
    </recommendedName>
</protein>
<evidence type="ECO:0000256" key="6">
    <source>
        <dbReference type="ARBA" id="ARBA00023002"/>
    </source>
</evidence>
<keyword evidence="6" id="KW-0560">Oxidoreductase</keyword>
<keyword evidence="7" id="KW-0408">Iron</keyword>
<comment type="pathway">
    <text evidence="2">Secondary metabolite biosynthesis.</text>
</comment>
<evidence type="ECO:0000256" key="4">
    <source>
        <dbReference type="ARBA" id="ARBA00022617"/>
    </source>
</evidence>
<dbReference type="OrthoDB" id="1470350at2759"/>
<dbReference type="HOGENOM" id="CLU_778835_0_0_1"/>
<dbReference type="GO" id="GO:0016705">
    <property type="term" value="F:oxidoreductase activity, acting on paired donors, with incorporation or reduction of molecular oxygen"/>
    <property type="evidence" value="ECO:0007669"/>
    <property type="project" value="InterPro"/>
</dbReference>
<reference evidence="9 10" key="1">
    <citation type="submission" date="2014-06" db="EMBL/GenBank/DDBJ databases">
        <title>Evolutionary Origins and Diversification of the Mycorrhizal Mutualists.</title>
        <authorList>
            <consortium name="DOE Joint Genome Institute"/>
            <consortium name="Mycorrhizal Genomics Consortium"/>
            <person name="Kohler A."/>
            <person name="Kuo A."/>
            <person name="Nagy L.G."/>
            <person name="Floudas D."/>
            <person name="Copeland A."/>
            <person name="Barry K.W."/>
            <person name="Cichocki N."/>
            <person name="Veneault-Fourrey C."/>
            <person name="LaButti K."/>
            <person name="Lindquist E.A."/>
            <person name="Lipzen A."/>
            <person name="Lundell T."/>
            <person name="Morin E."/>
            <person name="Murat C."/>
            <person name="Riley R."/>
            <person name="Ohm R."/>
            <person name="Sun H."/>
            <person name="Tunlid A."/>
            <person name="Henrissat B."/>
            <person name="Grigoriev I.V."/>
            <person name="Hibbett D.S."/>
            <person name="Martin F."/>
        </authorList>
    </citation>
    <scope>NUCLEOTIDE SEQUENCE [LARGE SCALE GENOMIC DNA]</scope>
    <source>
        <strain evidence="9 10">SS14</strain>
    </source>
</reference>
<proteinExistence type="inferred from homology"/>